<comment type="caution">
    <text evidence="1">The sequence shown here is derived from an EMBL/GenBank/DDBJ whole genome shotgun (WGS) entry which is preliminary data.</text>
</comment>
<proteinExistence type="predicted"/>
<dbReference type="EMBL" id="CM056741">
    <property type="protein sequence ID" value="KAJ8686900.1"/>
    <property type="molecule type" value="Genomic_DNA"/>
</dbReference>
<protein>
    <submittedName>
        <fullName evidence="1">Uncharacterized protein</fullName>
    </submittedName>
</protein>
<organism evidence="1 2">
    <name type="scientific">Eretmocerus hayati</name>
    <dbReference type="NCBI Taxonomy" id="131215"/>
    <lineage>
        <taxon>Eukaryota</taxon>
        <taxon>Metazoa</taxon>
        <taxon>Ecdysozoa</taxon>
        <taxon>Arthropoda</taxon>
        <taxon>Hexapoda</taxon>
        <taxon>Insecta</taxon>
        <taxon>Pterygota</taxon>
        <taxon>Neoptera</taxon>
        <taxon>Endopterygota</taxon>
        <taxon>Hymenoptera</taxon>
        <taxon>Apocrita</taxon>
        <taxon>Proctotrupomorpha</taxon>
        <taxon>Chalcidoidea</taxon>
        <taxon>Aphelinidae</taxon>
        <taxon>Aphelininae</taxon>
        <taxon>Eretmocerus</taxon>
    </lineage>
</organism>
<evidence type="ECO:0000313" key="2">
    <source>
        <dbReference type="Proteomes" id="UP001239111"/>
    </source>
</evidence>
<dbReference type="Proteomes" id="UP001239111">
    <property type="component" value="Chromosome 1"/>
</dbReference>
<reference evidence="1" key="1">
    <citation type="submission" date="2023-04" db="EMBL/GenBank/DDBJ databases">
        <title>A chromosome-level genome assembly of the parasitoid wasp Eretmocerus hayati.</title>
        <authorList>
            <person name="Zhong Y."/>
            <person name="Liu S."/>
            <person name="Liu Y."/>
        </authorList>
    </citation>
    <scope>NUCLEOTIDE SEQUENCE</scope>
    <source>
        <strain evidence="1">ZJU_SS_LIU_2023</strain>
    </source>
</reference>
<keyword evidence="2" id="KW-1185">Reference proteome</keyword>
<accession>A0ACC2PU04</accession>
<sequence length="651" mass="74669">MSNTFHISILDLSEFLASSYLAVTLPSLSPQRVVLVEDHEEIDPLDGEQYPVEVQRKTGPKSRPTVKSKRFKRKFMINRAQLKKQNTRQTKASSASSKAKTEVIETKRTNRNTKKTIVKKETSIVETEMGPFLMCPNEGCKRIFTKKDTLYRHIKYHCGVEPRFACGLCEYKAPRSHNVYKHFDHFRGHMTSGYLSVTPPSLKVRRLKALTSPDIDPLSLDTSFPLTKKGFEEVMTDEYFCSISTSSQKPSQRVSLDTFDVTDPLYFNTSQSRKEKVTRRRTAYIHTLTRTTNWNQQGRPGSQSSDSITKIRRPRRMMLGESDNIMAMGQQQGSYEMSSIESNDGVQSISRSPALDGRFYCANRPCKRSYTNYDAYYKHTKYECGKNPRFKCAYCNYKSYRAANVRVHSISIHPETDNLILDTYNNDRPYTIRKVYGTATSEYLPVLTQPTTLQWIDPSKTLVESDPLADGSFYPPQNIDAGIPPPPPYDWTGVSQMTHHDPLMNSACSIPQPSTSESFQESRIQDVEDDDIIEIEPEPSNIHVPKARATLKITTRIGNDGKVNYLCTNKGCKRSYTNRKAYYKHMKYECGKKPRFKCGYCPFKSLRAGAVRNHSFVKHPNDEIRVLDCYNHYRLYEPKHYHLGVAPPQHP</sequence>
<name>A0ACC2PU04_9HYME</name>
<evidence type="ECO:0000313" key="1">
    <source>
        <dbReference type="EMBL" id="KAJ8686900.1"/>
    </source>
</evidence>
<gene>
    <name evidence="1" type="ORF">QAD02_022694</name>
</gene>